<name>A0ACB9YM26_9PEZI</name>
<comment type="caution">
    <text evidence="1">The sequence shown here is derived from an EMBL/GenBank/DDBJ whole genome shotgun (WGS) entry which is preliminary data.</text>
</comment>
<evidence type="ECO:0000313" key="2">
    <source>
        <dbReference type="Proteomes" id="UP001497700"/>
    </source>
</evidence>
<accession>A0ACB9YM26</accession>
<organism evidence="1 2">
    <name type="scientific">Hypoxylon rubiginosum</name>
    <dbReference type="NCBI Taxonomy" id="110542"/>
    <lineage>
        <taxon>Eukaryota</taxon>
        <taxon>Fungi</taxon>
        <taxon>Dikarya</taxon>
        <taxon>Ascomycota</taxon>
        <taxon>Pezizomycotina</taxon>
        <taxon>Sordariomycetes</taxon>
        <taxon>Xylariomycetidae</taxon>
        <taxon>Xylariales</taxon>
        <taxon>Hypoxylaceae</taxon>
        <taxon>Hypoxylon</taxon>
    </lineage>
</organism>
<reference evidence="1 2" key="1">
    <citation type="journal article" date="2022" name="New Phytol.">
        <title>Ecological generalism drives hyperdiversity of secondary metabolite gene clusters in xylarialean endophytes.</title>
        <authorList>
            <person name="Franco M.E.E."/>
            <person name="Wisecaver J.H."/>
            <person name="Arnold A.E."/>
            <person name="Ju Y.M."/>
            <person name="Slot J.C."/>
            <person name="Ahrendt S."/>
            <person name="Moore L.P."/>
            <person name="Eastman K.E."/>
            <person name="Scott K."/>
            <person name="Konkel Z."/>
            <person name="Mondo S.J."/>
            <person name="Kuo A."/>
            <person name="Hayes R.D."/>
            <person name="Haridas S."/>
            <person name="Andreopoulos B."/>
            <person name="Riley R."/>
            <person name="LaButti K."/>
            <person name="Pangilinan J."/>
            <person name="Lipzen A."/>
            <person name="Amirebrahimi M."/>
            <person name="Yan J."/>
            <person name="Adam C."/>
            <person name="Keymanesh K."/>
            <person name="Ng V."/>
            <person name="Louie K."/>
            <person name="Northen T."/>
            <person name="Drula E."/>
            <person name="Henrissat B."/>
            <person name="Hsieh H.M."/>
            <person name="Youens-Clark K."/>
            <person name="Lutzoni F."/>
            <person name="Miadlikowska J."/>
            <person name="Eastwood D.C."/>
            <person name="Hamelin R.C."/>
            <person name="Grigoriev I.V."/>
            <person name="U'Ren J.M."/>
        </authorList>
    </citation>
    <scope>NUCLEOTIDE SEQUENCE [LARGE SCALE GENOMIC DNA]</scope>
    <source>
        <strain evidence="1 2">CBS 119005</strain>
    </source>
</reference>
<dbReference type="EMBL" id="MU393603">
    <property type="protein sequence ID" value="KAI4860008.1"/>
    <property type="molecule type" value="Genomic_DNA"/>
</dbReference>
<dbReference type="Proteomes" id="UP001497700">
    <property type="component" value="Unassembled WGS sequence"/>
</dbReference>
<sequence>MAQQQTGQQLLERSMARWNDNVMVSRLTDLPYFDTGQCRRVPRGREVHALKELILAGGADIVTPLVVCKAVSDLFYCTCDALQHFGDSHDDIWPIVWETGPWGQEANQYADPTALKIAVELYYDGFKGTVHAGASFPPNQELGPGLALVLTGVARWDELVQGTAYDVVIRPRARPRSGEPPRDRRRLDTSCEEEKRTAALVS</sequence>
<proteinExistence type="predicted"/>
<evidence type="ECO:0000313" key="1">
    <source>
        <dbReference type="EMBL" id="KAI4860008.1"/>
    </source>
</evidence>
<keyword evidence="2" id="KW-1185">Reference proteome</keyword>
<gene>
    <name evidence="1" type="ORF">F4820DRAFT_438039</name>
</gene>
<protein>
    <submittedName>
        <fullName evidence="1">Uncharacterized protein</fullName>
    </submittedName>
</protein>